<dbReference type="OrthoDB" id="463714at2"/>
<gene>
    <name evidence="2" type="ORF">B1H19_02940</name>
</gene>
<feature type="compositionally biased region" description="Low complexity" evidence="1">
    <location>
        <begin position="280"/>
        <end position="320"/>
    </location>
</feature>
<dbReference type="Proteomes" id="UP000192726">
    <property type="component" value="Chromosome"/>
</dbReference>
<dbReference type="Pfam" id="PF13385">
    <property type="entry name" value="Laminin_G_3"/>
    <property type="match status" value="1"/>
</dbReference>
<name>A0A1V0TJY5_9ACTN</name>
<organism evidence="2 3">
    <name type="scientific">Streptomyces gilvosporeus</name>
    <dbReference type="NCBI Taxonomy" id="553510"/>
    <lineage>
        <taxon>Bacteria</taxon>
        <taxon>Bacillati</taxon>
        <taxon>Actinomycetota</taxon>
        <taxon>Actinomycetes</taxon>
        <taxon>Kitasatosporales</taxon>
        <taxon>Streptomycetaceae</taxon>
        <taxon>Streptomyces</taxon>
    </lineage>
</organism>
<dbReference type="AlphaFoldDB" id="A0A1V0TJY5"/>
<dbReference type="SUPFAM" id="SSF49899">
    <property type="entry name" value="Concanavalin A-like lectins/glucanases"/>
    <property type="match status" value="1"/>
</dbReference>
<dbReference type="GO" id="GO:0006164">
    <property type="term" value="P:purine nucleotide biosynthetic process"/>
    <property type="evidence" value="ECO:0007669"/>
    <property type="project" value="InterPro"/>
</dbReference>
<dbReference type="GO" id="GO:0004639">
    <property type="term" value="F:phosphoribosylaminoimidazolesuccinocarboxamide synthase activity"/>
    <property type="evidence" value="ECO:0007669"/>
    <property type="project" value="InterPro"/>
</dbReference>
<dbReference type="KEGG" id="sgv:B1H19_02940"/>
<proteinExistence type="predicted"/>
<sequence length="365" mass="39124">MYPSVPAIRSPAPRPFKETSFPPHEWAHLAAAYEQSWAVELSDGAYLEAPDNDALDIADDLTVEVFCRVDALDTAQGLLSKGRAADGSGGSVPYRLLVLPDGKLEFGFEEPDGKLVRFTSTEAVGTGRFHRLAVVRKSGRSMQERKGSKEITAAGADGKPVKQTVELVESVDVQEWQDIRFFIDGREAGSARYEGPGAKGNSGTLDIGRVREGMETRSLTGVVAEVRLWGLARDAAQLGTPVTARDRGLTAQWRFEENAGNTAADTTGSHPARLRERAGPAIPTRAAAPSASTATASRWPATPWTRRTSPTTATPSSPSAHGSRGTMSPRRSRASWRRCGSGAPPAPRSRCWTTSSPGSGARRRT</sequence>
<accession>A0A1V0TJY5</accession>
<dbReference type="STRING" id="553510.B1H19_02940"/>
<dbReference type="Gene3D" id="2.60.120.200">
    <property type="match status" value="1"/>
</dbReference>
<dbReference type="PROSITE" id="PS01058">
    <property type="entry name" value="SAICAR_SYNTHETASE_2"/>
    <property type="match status" value="1"/>
</dbReference>
<dbReference type="InterPro" id="IPR018236">
    <property type="entry name" value="SAICAR_synthetase_CS"/>
</dbReference>
<evidence type="ECO:0000313" key="2">
    <source>
        <dbReference type="EMBL" id="ARF53257.1"/>
    </source>
</evidence>
<reference evidence="2 3" key="1">
    <citation type="submission" date="2017-04" db="EMBL/GenBank/DDBJ databases">
        <title>Complete Genome Sequence of Streptomyces gilvosporeus F607, a Capable Producer of Natamycin.</title>
        <authorList>
            <person name="Zong G."/>
            <person name="Zhong C."/>
            <person name="Fu J."/>
            <person name="Qin R."/>
            <person name="Cao G."/>
        </authorList>
    </citation>
    <scope>NUCLEOTIDE SEQUENCE [LARGE SCALE GENOMIC DNA]</scope>
    <source>
        <strain evidence="2 3">F607</strain>
    </source>
</reference>
<feature type="region of interest" description="Disordered" evidence="1">
    <location>
        <begin position="280"/>
        <end position="365"/>
    </location>
</feature>
<keyword evidence="3" id="KW-1185">Reference proteome</keyword>
<dbReference type="InterPro" id="IPR013320">
    <property type="entry name" value="ConA-like_dom_sf"/>
</dbReference>
<evidence type="ECO:0008006" key="4">
    <source>
        <dbReference type="Google" id="ProtNLM"/>
    </source>
</evidence>
<protein>
    <recommendedName>
        <fullName evidence="4">LamG-like jellyroll fold domain-containing protein</fullName>
    </recommendedName>
</protein>
<evidence type="ECO:0000256" key="1">
    <source>
        <dbReference type="SAM" id="MobiDB-lite"/>
    </source>
</evidence>
<dbReference type="EMBL" id="CP020569">
    <property type="protein sequence ID" value="ARF53257.1"/>
    <property type="molecule type" value="Genomic_DNA"/>
</dbReference>
<evidence type="ECO:0000313" key="3">
    <source>
        <dbReference type="Proteomes" id="UP000192726"/>
    </source>
</evidence>